<accession>A0ABU6AUR8</accession>
<reference evidence="2 3" key="1">
    <citation type="submission" date="2023-12" db="EMBL/GenBank/DDBJ databases">
        <title>novel species in genus Nocarida.</title>
        <authorList>
            <person name="Li Z."/>
        </authorList>
    </citation>
    <scope>NUCLEOTIDE SEQUENCE [LARGE SCALE GENOMIC DNA]</scope>
    <source>
        <strain evidence="2 3">CDC186</strain>
    </source>
</reference>
<protein>
    <submittedName>
        <fullName evidence="2">Uncharacterized protein</fullName>
    </submittedName>
</protein>
<dbReference type="Proteomes" id="UP001348098">
    <property type="component" value="Unassembled WGS sequence"/>
</dbReference>
<sequence length="52" mass="5725">MPVPPHARGYEDFGGSVGRTTADSTPHWRGHPAETAQYRAEAVEREAEFVAE</sequence>
<dbReference type="EMBL" id="JAYKYQ010000005">
    <property type="protein sequence ID" value="MEB3511227.1"/>
    <property type="molecule type" value="Genomic_DNA"/>
</dbReference>
<evidence type="ECO:0000313" key="2">
    <source>
        <dbReference type="EMBL" id="MEB3511227.1"/>
    </source>
</evidence>
<organism evidence="2 3">
    <name type="scientific">Nocardia implantans</name>
    <dbReference type="NCBI Taxonomy" id="3108168"/>
    <lineage>
        <taxon>Bacteria</taxon>
        <taxon>Bacillati</taxon>
        <taxon>Actinomycetota</taxon>
        <taxon>Actinomycetes</taxon>
        <taxon>Mycobacteriales</taxon>
        <taxon>Nocardiaceae</taxon>
        <taxon>Nocardia</taxon>
    </lineage>
</organism>
<evidence type="ECO:0000313" key="3">
    <source>
        <dbReference type="Proteomes" id="UP001348098"/>
    </source>
</evidence>
<keyword evidence="3" id="KW-1185">Reference proteome</keyword>
<evidence type="ECO:0000256" key="1">
    <source>
        <dbReference type="SAM" id="MobiDB-lite"/>
    </source>
</evidence>
<dbReference type="RefSeq" id="WP_195080086.1">
    <property type="nucleotide sequence ID" value="NZ_JAYESH010000002.1"/>
</dbReference>
<gene>
    <name evidence="2" type="ORF">U3653_14455</name>
</gene>
<feature type="region of interest" description="Disordered" evidence="1">
    <location>
        <begin position="1"/>
        <end position="30"/>
    </location>
</feature>
<proteinExistence type="predicted"/>
<comment type="caution">
    <text evidence="2">The sequence shown here is derived from an EMBL/GenBank/DDBJ whole genome shotgun (WGS) entry which is preliminary data.</text>
</comment>
<name>A0ABU6AUR8_9NOCA</name>